<sequence>MVLKRLYHAHGSDGKDYEIHVYVEPASHENAHIERLVKVCLADGGELRVLSRRHYEVVATGVRLEAHDPDAI</sequence>
<comment type="caution">
    <text evidence="1">The sequence shown here is derived from an EMBL/GenBank/DDBJ whole genome shotgun (WGS) entry which is preliminary data.</text>
</comment>
<dbReference type="Proteomes" id="UP001595886">
    <property type="component" value="Unassembled WGS sequence"/>
</dbReference>
<protein>
    <submittedName>
        <fullName evidence="1">Uncharacterized protein</fullName>
    </submittedName>
</protein>
<accession>A0ABV9QR25</accession>
<reference evidence="2" key="1">
    <citation type="journal article" date="2019" name="Int. J. Syst. Evol. Microbiol.">
        <title>The Global Catalogue of Microorganisms (GCM) 10K type strain sequencing project: providing services to taxonomists for standard genome sequencing and annotation.</title>
        <authorList>
            <consortium name="The Broad Institute Genomics Platform"/>
            <consortium name="The Broad Institute Genome Sequencing Center for Infectious Disease"/>
            <person name="Wu L."/>
            <person name="Ma J."/>
        </authorList>
    </citation>
    <scope>NUCLEOTIDE SEQUENCE [LARGE SCALE GENOMIC DNA]</scope>
    <source>
        <strain evidence="2">CCUG 30340</strain>
    </source>
</reference>
<dbReference type="EMBL" id="JBHSHD010000005">
    <property type="protein sequence ID" value="MFC4819775.1"/>
    <property type="molecule type" value="Genomic_DNA"/>
</dbReference>
<evidence type="ECO:0000313" key="1">
    <source>
        <dbReference type="EMBL" id="MFC4819775.1"/>
    </source>
</evidence>
<organism evidence="1 2">
    <name type="scientific">Dokdonella ginsengisoli</name>
    <dbReference type="NCBI Taxonomy" id="363846"/>
    <lineage>
        <taxon>Bacteria</taxon>
        <taxon>Pseudomonadati</taxon>
        <taxon>Pseudomonadota</taxon>
        <taxon>Gammaproteobacteria</taxon>
        <taxon>Lysobacterales</taxon>
        <taxon>Rhodanobacteraceae</taxon>
        <taxon>Dokdonella</taxon>
    </lineage>
</organism>
<name>A0ABV9QR25_9GAMM</name>
<evidence type="ECO:0000313" key="2">
    <source>
        <dbReference type="Proteomes" id="UP001595886"/>
    </source>
</evidence>
<keyword evidence="2" id="KW-1185">Reference proteome</keyword>
<gene>
    <name evidence="1" type="ORF">ACFO6Q_05545</name>
</gene>
<proteinExistence type="predicted"/>
<dbReference type="RefSeq" id="WP_380019570.1">
    <property type="nucleotide sequence ID" value="NZ_JBHSHD010000005.1"/>
</dbReference>